<keyword evidence="8" id="KW-0406">Ion transport</keyword>
<dbReference type="Pfam" id="PF00005">
    <property type="entry name" value="ABC_tran"/>
    <property type="match status" value="1"/>
</dbReference>
<keyword evidence="4" id="KW-0410">Iron transport</keyword>
<dbReference type="CDD" id="cd03214">
    <property type="entry name" value="ABC_Iron-Siderophores_B12_Hemin"/>
    <property type="match status" value="1"/>
</dbReference>
<keyword evidence="7" id="KW-0408">Iron</keyword>
<keyword evidence="2" id="KW-0813">Transport</keyword>
<reference evidence="11" key="1">
    <citation type="journal article" date="2021" name="PeerJ">
        <title>Extensive microbial diversity within the chicken gut microbiome revealed by metagenomics and culture.</title>
        <authorList>
            <person name="Gilroy R."/>
            <person name="Ravi A."/>
            <person name="Getino M."/>
            <person name="Pursley I."/>
            <person name="Horton D.L."/>
            <person name="Alikhan N.F."/>
            <person name="Baker D."/>
            <person name="Gharbi K."/>
            <person name="Hall N."/>
            <person name="Watson M."/>
            <person name="Adriaenssens E.M."/>
            <person name="Foster-Nyarko E."/>
            <person name="Jarju S."/>
            <person name="Secka A."/>
            <person name="Antonio M."/>
            <person name="Oren A."/>
            <person name="Chaudhuri R.R."/>
            <person name="La Ragione R."/>
            <person name="Hildebrand F."/>
            <person name="Pallen M.J."/>
        </authorList>
    </citation>
    <scope>NUCLEOTIDE SEQUENCE</scope>
    <source>
        <strain evidence="11">CHK130-7132</strain>
    </source>
</reference>
<comment type="subcellular location">
    <subcellularLocation>
        <location evidence="1">Cell membrane</location>
        <topology evidence="1">Peripheral membrane protein</topology>
    </subcellularLocation>
</comment>
<dbReference type="PANTHER" id="PTHR42771:SF12">
    <property type="entry name" value="FE(3+) DICITRATE TRANSPORT ATP-BINDING PROTEIN FECE-RELATED"/>
    <property type="match status" value="1"/>
</dbReference>
<evidence type="ECO:0000256" key="8">
    <source>
        <dbReference type="ARBA" id="ARBA00023065"/>
    </source>
</evidence>
<dbReference type="PANTHER" id="PTHR42771">
    <property type="entry name" value="IRON(3+)-HYDROXAMATE IMPORT ATP-BINDING PROTEIN FHUC"/>
    <property type="match status" value="1"/>
</dbReference>
<sequence length="272" mass="29554">PSSGSRVRTEDVTIGYDRRIISRHLDVEIPDRSFTAIIGPNGCGKSTLLRALARVLTPVEGRVLLDGKAIGAYRSKEVARRLGLLPQTSLAPDGIRVADLVSRGRAPHQSLIQQWRESDETAVASALEATRLTELSGRLVDELSGGQRQRVWVAMLLAQQTPIMLLDEPTTFLDIAHQYELMELLRTLHEEGKTVVTVLHDLNQAARYADELIVMRDGEVVATGAPVEVVTAEMIQEVFGLRALVVPDPVTGTPAVVPLDPRTAAPAPAEPT</sequence>
<keyword evidence="5" id="KW-0547">Nucleotide-binding</keyword>
<evidence type="ECO:0000256" key="1">
    <source>
        <dbReference type="ARBA" id="ARBA00004202"/>
    </source>
</evidence>
<dbReference type="PROSITE" id="PS50893">
    <property type="entry name" value="ABC_TRANSPORTER_2"/>
    <property type="match status" value="1"/>
</dbReference>
<keyword evidence="3" id="KW-1003">Cell membrane</keyword>
<keyword evidence="9" id="KW-0472">Membrane</keyword>
<evidence type="ECO:0000313" key="12">
    <source>
        <dbReference type="Proteomes" id="UP000823854"/>
    </source>
</evidence>
<evidence type="ECO:0000256" key="6">
    <source>
        <dbReference type="ARBA" id="ARBA00022840"/>
    </source>
</evidence>
<organism evidence="11 12">
    <name type="scientific">Candidatus Brachybacterium intestinipullorum</name>
    <dbReference type="NCBI Taxonomy" id="2838512"/>
    <lineage>
        <taxon>Bacteria</taxon>
        <taxon>Bacillati</taxon>
        <taxon>Actinomycetota</taxon>
        <taxon>Actinomycetes</taxon>
        <taxon>Micrococcales</taxon>
        <taxon>Dermabacteraceae</taxon>
        <taxon>Brachybacterium</taxon>
    </lineage>
</organism>
<dbReference type="GO" id="GO:0005524">
    <property type="term" value="F:ATP binding"/>
    <property type="evidence" value="ECO:0007669"/>
    <property type="project" value="UniProtKB-KW"/>
</dbReference>
<evidence type="ECO:0000259" key="10">
    <source>
        <dbReference type="PROSITE" id="PS50893"/>
    </source>
</evidence>
<dbReference type="PROSITE" id="PS00211">
    <property type="entry name" value="ABC_TRANSPORTER_1"/>
    <property type="match status" value="1"/>
</dbReference>
<name>A0A9D2TJI4_9MICO</name>
<accession>A0A9D2TJI4</accession>
<dbReference type="FunFam" id="3.40.50.300:FF:000134">
    <property type="entry name" value="Iron-enterobactin ABC transporter ATP-binding protein"/>
    <property type="match status" value="1"/>
</dbReference>
<dbReference type="InterPro" id="IPR027417">
    <property type="entry name" value="P-loop_NTPase"/>
</dbReference>
<protein>
    <submittedName>
        <fullName evidence="11">ABC transporter ATP-binding protein</fullName>
    </submittedName>
</protein>
<dbReference type="SUPFAM" id="SSF52540">
    <property type="entry name" value="P-loop containing nucleoside triphosphate hydrolases"/>
    <property type="match status" value="1"/>
</dbReference>
<gene>
    <name evidence="11" type="ORF">H9932_14130</name>
</gene>
<dbReference type="EMBL" id="DWWC01000299">
    <property type="protein sequence ID" value="HJC70797.1"/>
    <property type="molecule type" value="Genomic_DNA"/>
</dbReference>
<evidence type="ECO:0000256" key="4">
    <source>
        <dbReference type="ARBA" id="ARBA00022496"/>
    </source>
</evidence>
<dbReference type="AlphaFoldDB" id="A0A9D2TJI4"/>
<dbReference type="InterPro" id="IPR003439">
    <property type="entry name" value="ABC_transporter-like_ATP-bd"/>
</dbReference>
<dbReference type="GO" id="GO:0006826">
    <property type="term" value="P:iron ion transport"/>
    <property type="evidence" value="ECO:0007669"/>
    <property type="project" value="UniProtKB-KW"/>
</dbReference>
<dbReference type="InterPro" id="IPR051535">
    <property type="entry name" value="Siderophore_ABC-ATPase"/>
</dbReference>
<evidence type="ECO:0000256" key="5">
    <source>
        <dbReference type="ARBA" id="ARBA00022741"/>
    </source>
</evidence>
<evidence type="ECO:0000256" key="9">
    <source>
        <dbReference type="ARBA" id="ARBA00023136"/>
    </source>
</evidence>
<evidence type="ECO:0000313" key="11">
    <source>
        <dbReference type="EMBL" id="HJC70797.1"/>
    </source>
</evidence>
<dbReference type="SMART" id="SM00382">
    <property type="entry name" value="AAA"/>
    <property type="match status" value="1"/>
</dbReference>
<dbReference type="InterPro" id="IPR003593">
    <property type="entry name" value="AAA+_ATPase"/>
</dbReference>
<evidence type="ECO:0000256" key="2">
    <source>
        <dbReference type="ARBA" id="ARBA00022448"/>
    </source>
</evidence>
<dbReference type="GO" id="GO:0016887">
    <property type="term" value="F:ATP hydrolysis activity"/>
    <property type="evidence" value="ECO:0007669"/>
    <property type="project" value="InterPro"/>
</dbReference>
<feature type="domain" description="ABC transporter" evidence="10">
    <location>
        <begin position="7"/>
        <end position="242"/>
    </location>
</feature>
<evidence type="ECO:0000256" key="7">
    <source>
        <dbReference type="ARBA" id="ARBA00023004"/>
    </source>
</evidence>
<dbReference type="Proteomes" id="UP000823854">
    <property type="component" value="Unassembled WGS sequence"/>
</dbReference>
<keyword evidence="6 11" id="KW-0067">ATP-binding</keyword>
<proteinExistence type="predicted"/>
<dbReference type="GO" id="GO:0005886">
    <property type="term" value="C:plasma membrane"/>
    <property type="evidence" value="ECO:0007669"/>
    <property type="project" value="UniProtKB-SubCell"/>
</dbReference>
<dbReference type="Gene3D" id="3.40.50.300">
    <property type="entry name" value="P-loop containing nucleotide triphosphate hydrolases"/>
    <property type="match status" value="1"/>
</dbReference>
<dbReference type="InterPro" id="IPR017871">
    <property type="entry name" value="ABC_transporter-like_CS"/>
</dbReference>
<feature type="non-terminal residue" evidence="11">
    <location>
        <position position="1"/>
    </location>
</feature>
<reference evidence="11" key="2">
    <citation type="submission" date="2021-04" db="EMBL/GenBank/DDBJ databases">
        <authorList>
            <person name="Gilroy R."/>
        </authorList>
    </citation>
    <scope>NUCLEOTIDE SEQUENCE</scope>
    <source>
        <strain evidence="11">CHK130-7132</strain>
    </source>
</reference>
<comment type="caution">
    <text evidence="11">The sequence shown here is derived from an EMBL/GenBank/DDBJ whole genome shotgun (WGS) entry which is preliminary data.</text>
</comment>
<evidence type="ECO:0000256" key="3">
    <source>
        <dbReference type="ARBA" id="ARBA00022475"/>
    </source>
</evidence>